<dbReference type="InterPro" id="IPR026960">
    <property type="entry name" value="RVT-Znf"/>
</dbReference>
<reference evidence="2 3" key="1">
    <citation type="journal article" date="2018" name="Mol. Plant">
        <title>The genome of Artemisia annua provides insight into the evolution of Asteraceae family and artemisinin biosynthesis.</title>
        <authorList>
            <person name="Shen Q."/>
            <person name="Zhang L."/>
            <person name="Liao Z."/>
            <person name="Wang S."/>
            <person name="Yan T."/>
            <person name="Shi P."/>
            <person name="Liu M."/>
            <person name="Fu X."/>
            <person name="Pan Q."/>
            <person name="Wang Y."/>
            <person name="Lv Z."/>
            <person name="Lu X."/>
            <person name="Zhang F."/>
            <person name="Jiang W."/>
            <person name="Ma Y."/>
            <person name="Chen M."/>
            <person name="Hao X."/>
            <person name="Li L."/>
            <person name="Tang Y."/>
            <person name="Lv G."/>
            <person name="Zhou Y."/>
            <person name="Sun X."/>
            <person name="Brodelius P.E."/>
            <person name="Rose J.K.C."/>
            <person name="Tang K."/>
        </authorList>
    </citation>
    <scope>NUCLEOTIDE SEQUENCE [LARGE SCALE GENOMIC DNA]</scope>
    <source>
        <strain evidence="3">cv. Huhao1</strain>
        <tissue evidence="2">Leaf</tissue>
    </source>
</reference>
<organism evidence="2 3">
    <name type="scientific">Artemisia annua</name>
    <name type="common">Sweet wormwood</name>
    <dbReference type="NCBI Taxonomy" id="35608"/>
    <lineage>
        <taxon>Eukaryota</taxon>
        <taxon>Viridiplantae</taxon>
        <taxon>Streptophyta</taxon>
        <taxon>Embryophyta</taxon>
        <taxon>Tracheophyta</taxon>
        <taxon>Spermatophyta</taxon>
        <taxon>Magnoliopsida</taxon>
        <taxon>eudicotyledons</taxon>
        <taxon>Gunneridae</taxon>
        <taxon>Pentapetalae</taxon>
        <taxon>asterids</taxon>
        <taxon>campanulids</taxon>
        <taxon>Asterales</taxon>
        <taxon>Asteraceae</taxon>
        <taxon>Asteroideae</taxon>
        <taxon>Anthemideae</taxon>
        <taxon>Artemisiinae</taxon>
        <taxon>Artemisia</taxon>
    </lineage>
</organism>
<keyword evidence="3" id="KW-1185">Reference proteome</keyword>
<dbReference type="EMBL" id="PKPP01002178">
    <property type="protein sequence ID" value="PWA77076.1"/>
    <property type="molecule type" value="Genomic_DNA"/>
</dbReference>
<gene>
    <name evidence="2" type="ORF">CTI12_AA228450</name>
</gene>
<dbReference type="Pfam" id="PF13966">
    <property type="entry name" value="zf-RVT"/>
    <property type="match status" value="1"/>
</dbReference>
<protein>
    <submittedName>
        <fullName evidence="2">RNA-directed DNA polymerase, eukaryota</fullName>
    </submittedName>
</protein>
<evidence type="ECO:0000259" key="1">
    <source>
        <dbReference type="Pfam" id="PF13966"/>
    </source>
</evidence>
<keyword evidence="2" id="KW-0548">Nucleotidyltransferase</keyword>
<name>A0A2U1NU94_ARTAN</name>
<accession>A0A2U1NU94</accession>
<dbReference type="Proteomes" id="UP000245207">
    <property type="component" value="Unassembled WGS sequence"/>
</dbReference>
<comment type="caution">
    <text evidence="2">The sequence shown here is derived from an EMBL/GenBank/DDBJ whole genome shotgun (WGS) entry which is preliminary data.</text>
</comment>
<evidence type="ECO:0000313" key="3">
    <source>
        <dbReference type="Proteomes" id="UP000245207"/>
    </source>
</evidence>
<sequence length="121" mass="13992">MEEVSNLIDSLEFVEDHDKWVWNLERDGVFKVCSVRRFIDEGLCDMEGMHTRWVKLIPIKVNIFVWRLASNKLPTRFNMSTKGFEIPSMVCPLCNEGVESSEHLFFSCSVASSIMAKVLLF</sequence>
<dbReference type="GO" id="GO:0003964">
    <property type="term" value="F:RNA-directed DNA polymerase activity"/>
    <property type="evidence" value="ECO:0007669"/>
    <property type="project" value="UniProtKB-KW"/>
</dbReference>
<evidence type="ECO:0000313" key="2">
    <source>
        <dbReference type="EMBL" id="PWA77076.1"/>
    </source>
</evidence>
<dbReference type="AlphaFoldDB" id="A0A2U1NU94"/>
<proteinExistence type="predicted"/>
<keyword evidence="2" id="KW-0808">Transferase</keyword>
<dbReference type="OrthoDB" id="1736928at2759"/>
<keyword evidence="2" id="KW-0695">RNA-directed DNA polymerase</keyword>
<feature type="domain" description="Reverse transcriptase zinc-binding" evidence="1">
    <location>
        <begin position="48"/>
        <end position="113"/>
    </location>
</feature>